<evidence type="ECO:0000313" key="2">
    <source>
        <dbReference type="Proteomes" id="UP000226257"/>
    </source>
</evidence>
<comment type="caution">
    <text evidence="1">The sequence shown here is derived from an EMBL/GenBank/DDBJ whole genome shotgun (WGS) entry which is preliminary data.</text>
</comment>
<evidence type="ECO:0000313" key="1">
    <source>
        <dbReference type="EMBL" id="PFV01661.1"/>
    </source>
</evidence>
<protein>
    <submittedName>
        <fullName evidence="1">Uncharacterized protein</fullName>
    </submittedName>
</protein>
<organism evidence="1 2">
    <name type="scientific">Bacillus cereus</name>
    <dbReference type="NCBI Taxonomy" id="1396"/>
    <lineage>
        <taxon>Bacteria</taxon>
        <taxon>Bacillati</taxon>
        <taxon>Bacillota</taxon>
        <taxon>Bacilli</taxon>
        <taxon>Bacillales</taxon>
        <taxon>Bacillaceae</taxon>
        <taxon>Bacillus</taxon>
        <taxon>Bacillus cereus group</taxon>
    </lineage>
</organism>
<name>A0A9X7B6L4_BACCE</name>
<accession>A0A9X7B6L4</accession>
<dbReference type="EMBL" id="NVDQ01000047">
    <property type="protein sequence ID" value="PFV01661.1"/>
    <property type="molecule type" value="Genomic_DNA"/>
</dbReference>
<feature type="non-terminal residue" evidence="1">
    <location>
        <position position="1"/>
    </location>
</feature>
<dbReference type="AlphaFoldDB" id="A0A9X7B6L4"/>
<sequence length="30" mass="3311">GSAKPKFVSHLSSGYALHTLEEGDFFREIS</sequence>
<proteinExistence type="predicted"/>
<reference evidence="1 2" key="1">
    <citation type="submission" date="2017-09" db="EMBL/GenBank/DDBJ databases">
        <title>Large-scale bioinformatics analysis of Bacillus genomes uncovers conserved roles of natural products in bacterial physiology.</title>
        <authorList>
            <consortium name="Agbiome Team Llc"/>
            <person name="Bleich R.M."/>
            <person name="Grubbs K.J."/>
            <person name="Santa Maria K.C."/>
            <person name="Allen S.E."/>
            <person name="Farag S."/>
            <person name="Shank E.A."/>
            <person name="Bowers A."/>
        </authorList>
    </citation>
    <scope>NUCLEOTIDE SEQUENCE [LARGE SCALE GENOMIC DNA]</scope>
    <source>
        <strain evidence="1 2">AFS060282</strain>
    </source>
</reference>
<gene>
    <name evidence="1" type="ORF">COK98_29050</name>
</gene>
<dbReference type="Proteomes" id="UP000226257">
    <property type="component" value="Unassembled WGS sequence"/>
</dbReference>